<name>A0ABY7VZF9_9BACT</name>
<proteinExistence type="predicted"/>
<dbReference type="InterPro" id="IPR003439">
    <property type="entry name" value="ABC_transporter-like_ATP-bd"/>
</dbReference>
<gene>
    <name evidence="5" type="ORF">PQO03_15220</name>
</gene>
<keyword evidence="6" id="KW-1185">Reference proteome</keyword>
<dbReference type="CDD" id="cd03293">
    <property type="entry name" value="ABC_NrtD_SsuB_transporters"/>
    <property type="match status" value="1"/>
</dbReference>
<dbReference type="InterPro" id="IPR027417">
    <property type="entry name" value="P-loop_NTPase"/>
</dbReference>
<evidence type="ECO:0000256" key="3">
    <source>
        <dbReference type="ARBA" id="ARBA00022840"/>
    </source>
</evidence>
<dbReference type="Proteomes" id="UP001214250">
    <property type="component" value="Chromosome 2"/>
</dbReference>
<dbReference type="InterPro" id="IPR003593">
    <property type="entry name" value="AAA+_ATPase"/>
</dbReference>
<feature type="domain" description="ABC transporter" evidence="4">
    <location>
        <begin position="5"/>
        <end position="238"/>
    </location>
</feature>
<keyword evidence="2" id="KW-0547">Nucleotide-binding</keyword>
<keyword evidence="3 5" id="KW-0067">ATP-binding</keyword>
<sequence length="281" mass="31277">MDYILELNNVSRHFGEKENRAEILKDINLQIKEGEFVAIVGFSGMGKSTLINLMGGLLEPSEGEVRCKGEAVTGPAPDRGVIFQNYSLLPWLSVEGNVGLAVNQIHKDKPKHERKALIEKYVDMVSLTPAIHQKPKELSGGMRQRVSVARALSMDPDILLMDEPLSALDALTRSVLQDQIINIWKSTGKTVVLITNDVDEGIYMADRIIPITIGPNATLGPSYDINIPRPRNQKTLNHNEQYRKLRAEVIGFLNEEKRKEQLNDTTDSSSYPLPAIEPAVI</sequence>
<dbReference type="Gene3D" id="3.40.50.300">
    <property type="entry name" value="P-loop containing nucleotide triphosphate hydrolases"/>
    <property type="match status" value="1"/>
</dbReference>
<evidence type="ECO:0000256" key="2">
    <source>
        <dbReference type="ARBA" id="ARBA00022741"/>
    </source>
</evidence>
<accession>A0ABY7VZF9</accession>
<dbReference type="Pfam" id="PF00005">
    <property type="entry name" value="ABC_tran"/>
    <property type="match status" value="1"/>
</dbReference>
<keyword evidence="1" id="KW-0813">Transport</keyword>
<dbReference type="GO" id="GO:0005524">
    <property type="term" value="F:ATP binding"/>
    <property type="evidence" value="ECO:0007669"/>
    <property type="project" value="UniProtKB-KW"/>
</dbReference>
<dbReference type="PANTHER" id="PTHR42788">
    <property type="entry name" value="TAURINE IMPORT ATP-BINDING PROTEIN-RELATED"/>
    <property type="match status" value="1"/>
</dbReference>
<evidence type="ECO:0000313" key="6">
    <source>
        <dbReference type="Proteomes" id="UP001214250"/>
    </source>
</evidence>
<dbReference type="InterPro" id="IPR017871">
    <property type="entry name" value="ABC_transporter-like_CS"/>
</dbReference>
<dbReference type="SMART" id="SM00382">
    <property type="entry name" value="AAA"/>
    <property type="match status" value="1"/>
</dbReference>
<dbReference type="EMBL" id="CP117812">
    <property type="protein sequence ID" value="WDE99184.1"/>
    <property type="molecule type" value="Genomic_DNA"/>
</dbReference>
<dbReference type="RefSeq" id="WP_274154044.1">
    <property type="nucleotide sequence ID" value="NZ_CP117812.1"/>
</dbReference>
<dbReference type="PROSITE" id="PS00211">
    <property type="entry name" value="ABC_TRANSPORTER_1"/>
    <property type="match status" value="1"/>
</dbReference>
<dbReference type="SUPFAM" id="SSF52540">
    <property type="entry name" value="P-loop containing nucleoside triphosphate hydrolases"/>
    <property type="match status" value="1"/>
</dbReference>
<protein>
    <submittedName>
        <fullName evidence="5">ABC transporter ATP-binding protein</fullName>
    </submittedName>
</protein>
<dbReference type="PROSITE" id="PS50893">
    <property type="entry name" value="ABC_TRANSPORTER_2"/>
    <property type="match status" value="1"/>
</dbReference>
<evidence type="ECO:0000256" key="1">
    <source>
        <dbReference type="ARBA" id="ARBA00022448"/>
    </source>
</evidence>
<dbReference type="InterPro" id="IPR050166">
    <property type="entry name" value="ABC_transporter_ATP-bind"/>
</dbReference>
<evidence type="ECO:0000259" key="4">
    <source>
        <dbReference type="PROSITE" id="PS50893"/>
    </source>
</evidence>
<evidence type="ECO:0000313" key="5">
    <source>
        <dbReference type="EMBL" id="WDE99184.1"/>
    </source>
</evidence>
<organism evidence="5 6">
    <name type="scientific">Lentisphaera profundi</name>
    <dbReference type="NCBI Taxonomy" id="1658616"/>
    <lineage>
        <taxon>Bacteria</taxon>
        <taxon>Pseudomonadati</taxon>
        <taxon>Lentisphaerota</taxon>
        <taxon>Lentisphaeria</taxon>
        <taxon>Lentisphaerales</taxon>
        <taxon>Lentisphaeraceae</taxon>
        <taxon>Lentisphaera</taxon>
    </lineage>
</organism>
<dbReference type="PANTHER" id="PTHR42788:SF13">
    <property type="entry name" value="ALIPHATIC SULFONATES IMPORT ATP-BINDING PROTEIN SSUB"/>
    <property type="match status" value="1"/>
</dbReference>
<reference evidence="5 6" key="1">
    <citation type="submission" date="2023-02" db="EMBL/GenBank/DDBJ databases">
        <title>Genome sequence of Lentisphaera profundi SAORIC-696.</title>
        <authorList>
            <person name="Kim e."/>
            <person name="Cho J.-C."/>
            <person name="Choi A."/>
            <person name="Kang I."/>
        </authorList>
    </citation>
    <scope>NUCLEOTIDE SEQUENCE [LARGE SCALE GENOMIC DNA]</scope>
    <source>
        <strain evidence="5 6">SAORIC-696</strain>
    </source>
</reference>